<dbReference type="AlphaFoldDB" id="A0ABD3B022"/>
<organism evidence="3 4">
    <name type="scientific">Cinchona calisaya</name>
    <dbReference type="NCBI Taxonomy" id="153742"/>
    <lineage>
        <taxon>Eukaryota</taxon>
        <taxon>Viridiplantae</taxon>
        <taxon>Streptophyta</taxon>
        <taxon>Embryophyta</taxon>
        <taxon>Tracheophyta</taxon>
        <taxon>Spermatophyta</taxon>
        <taxon>Magnoliopsida</taxon>
        <taxon>eudicotyledons</taxon>
        <taxon>Gunneridae</taxon>
        <taxon>Pentapetalae</taxon>
        <taxon>asterids</taxon>
        <taxon>lamiids</taxon>
        <taxon>Gentianales</taxon>
        <taxon>Rubiaceae</taxon>
        <taxon>Cinchonoideae</taxon>
        <taxon>Cinchoneae</taxon>
        <taxon>Cinchona</taxon>
    </lineage>
</organism>
<evidence type="ECO:0000313" key="3">
    <source>
        <dbReference type="EMBL" id="KAL3536850.1"/>
    </source>
</evidence>
<feature type="domain" description="MULE transposase" evidence="2">
    <location>
        <begin position="141"/>
        <end position="220"/>
    </location>
</feature>
<dbReference type="InterPro" id="IPR018289">
    <property type="entry name" value="MULE_transposase_dom"/>
</dbReference>
<dbReference type="EMBL" id="JBJUIK010000001">
    <property type="protein sequence ID" value="KAL3536850.1"/>
    <property type="molecule type" value="Genomic_DNA"/>
</dbReference>
<dbReference type="PANTHER" id="PTHR31973:SF187">
    <property type="entry name" value="MUTATOR TRANSPOSASE MUDRA PROTEIN"/>
    <property type="match status" value="1"/>
</dbReference>
<evidence type="ECO:0000256" key="1">
    <source>
        <dbReference type="SAM" id="MobiDB-lite"/>
    </source>
</evidence>
<reference evidence="3 4" key="1">
    <citation type="submission" date="2024-11" db="EMBL/GenBank/DDBJ databases">
        <title>A near-complete genome assembly of Cinchona calisaya.</title>
        <authorList>
            <person name="Lian D.C."/>
            <person name="Zhao X.W."/>
            <person name="Wei L."/>
        </authorList>
    </citation>
    <scope>NUCLEOTIDE SEQUENCE [LARGE SCALE GENOMIC DNA]</scope>
    <source>
        <tissue evidence="3">Nenye</tissue>
    </source>
</reference>
<comment type="caution">
    <text evidence="3">The sequence shown here is derived from an EMBL/GenBank/DDBJ whole genome shotgun (WGS) entry which is preliminary data.</text>
</comment>
<evidence type="ECO:0000313" key="4">
    <source>
        <dbReference type="Proteomes" id="UP001630127"/>
    </source>
</evidence>
<feature type="compositionally biased region" description="Polar residues" evidence="1">
    <location>
        <begin position="298"/>
        <end position="323"/>
    </location>
</feature>
<evidence type="ECO:0000259" key="2">
    <source>
        <dbReference type="Pfam" id="PF10551"/>
    </source>
</evidence>
<sequence>MAILPNKLMRIDNQKVQDVYIQFGGYIEWEPKNIKWGIISEKQLDDQQLEKQQSKDYNHATETTQKDNAEFTISNIGPVEESNEYVPNEEDLLIRGGADSEISWEDPMEFNPEVEFRKPKFDLVVGKKFKNFRVFREVLCFSKGPFGGQLLSAIGRDENDNMYPIAFTIVEVEMYDSWRWFLNELKTNIGIDDGVRWTFISNRQKGLVRALEEEVPGAENRNVDGRSHGRRNFNVASFATRGANSAGMASGSRKRIVRRRGVTAANARKKGNETSMVKVAGWDGMRRSAVAGMVSKGSAGTSSAFGTDTGSFATPVGSTQQGTGKPPVGSA</sequence>
<dbReference type="PANTHER" id="PTHR31973">
    <property type="entry name" value="POLYPROTEIN, PUTATIVE-RELATED"/>
    <property type="match status" value="1"/>
</dbReference>
<gene>
    <name evidence="3" type="ORF">ACH5RR_000216</name>
</gene>
<proteinExistence type="predicted"/>
<name>A0ABD3B022_9GENT</name>
<dbReference type="Proteomes" id="UP001630127">
    <property type="component" value="Unassembled WGS sequence"/>
</dbReference>
<accession>A0ABD3B022</accession>
<keyword evidence="4" id="KW-1185">Reference proteome</keyword>
<protein>
    <recommendedName>
        <fullName evidence="2">MULE transposase domain-containing protein</fullName>
    </recommendedName>
</protein>
<feature type="region of interest" description="Disordered" evidence="1">
    <location>
        <begin position="296"/>
        <end position="331"/>
    </location>
</feature>
<dbReference type="Pfam" id="PF10551">
    <property type="entry name" value="MULE"/>
    <property type="match status" value="1"/>
</dbReference>